<keyword evidence="1" id="KW-1133">Transmembrane helix</keyword>
<feature type="transmembrane region" description="Helical" evidence="1">
    <location>
        <begin position="6"/>
        <end position="30"/>
    </location>
</feature>
<evidence type="ECO:0000313" key="4">
    <source>
        <dbReference type="Proteomes" id="UP000054485"/>
    </source>
</evidence>
<keyword evidence="1" id="KW-0472">Membrane</keyword>
<feature type="transmembrane region" description="Helical" evidence="1">
    <location>
        <begin position="120"/>
        <end position="141"/>
    </location>
</feature>
<organism evidence="3 4">
    <name type="scientific">Suillus luteus UH-Slu-Lm8-n1</name>
    <dbReference type="NCBI Taxonomy" id="930992"/>
    <lineage>
        <taxon>Eukaryota</taxon>
        <taxon>Fungi</taxon>
        <taxon>Dikarya</taxon>
        <taxon>Basidiomycota</taxon>
        <taxon>Agaricomycotina</taxon>
        <taxon>Agaricomycetes</taxon>
        <taxon>Agaricomycetidae</taxon>
        <taxon>Boletales</taxon>
        <taxon>Suillineae</taxon>
        <taxon>Suillaceae</taxon>
        <taxon>Suillus</taxon>
    </lineage>
</organism>
<keyword evidence="1" id="KW-0812">Transmembrane</keyword>
<evidence type="ECO:0000313" key="3">
    <source>
        <dbReference type="EMBL" id="KIK41220.1"/>
    </source>
</evidence>
<keyword evidence="4" id="KW-1185">Reference proteome</keyword>
<feature type="transmembrane region" description="Helical" evidence="1">
    <location>
        <begin position="50"/>
        <end position="71"/>
    </location>
</feature>
<feature type="domain" description="DUF6533" evidence="2">
    <location>
        <begin position="20"/>
        <end position="63"/>
    </location>
</feature>
<dbReference type="InterPro" id="IPR045340">
    <property type="entry name" value="DUF6533"/>
</dbReference>
<dbReference type="InParanoid" id="A0A0C9ZTI0"/>
<sequence length="232" mass="26346">MYLTYAWWPVIESYSLCSFFLVATCTAVVYDWALNLGKEYELIWSQRWSLVTILYLGVRYLGMPYTVIYMLESLPSVSVTDKVSNILYSALTWMTVIVNAMLGVIIITRLHVMYQQSRKILVFLVVIFLVITGTCGVIAAIGSKYTMGQELILSGSHQCSYNYEGVSGLLDALAWVCYTLWEVLTLCLAIRIAIQHFRALRCSSTGWTLCCCFLFPTWFSLSRDHAFKFGGS</sequence>
<dbReference type="AlphaFoldDB" id="A0A0C9ZTI0"/>
<dbReference type="OrthoDB" id="2672346at2759"/>
<dbReference type="EMBL" id="KN835275">
    <property type="protein sequence ID" value="KIK41220.1"/>
    <property type="molecule type" value="Genomic_DNA"/>
</dbReference>
<protein>
    <recommendedName>
        <fullName evidence="2">DUF6533 domain-containing protein</fullName>
    </recommendedName>
</protein>
<reference evidence="3 4" key="1">
    <citation type="submission" date="2014-04" db="EMBL/GenBank/DDBJ databases">
        <authorList>
            <consortium name="DOE Joint Genome Institute"/>
            <person name="Kuo A."/>
            <person name="Ruytinx J."/>
            <person name="Rineau F."/>
            <person name="Colpaert J."/>
            <person name="Kohler A."/>
            <person name="Nagy L.G."/>
            <person name="Floudas D."/>
            <person name="Copeland A."/>
            <person name="Barry K.W."/>
            <person name="Cichocki N."/>
            <person name="Veneault-Fourrey C."/>
            <person name="LaButti K."/>
            <person name="Lindquist E.A."/>
            <person name="Lipzen A."/>
            <person name="Lundell T."/>
            <person name="Morin E."/>
            <person name="Murat C."/>
            <person name="Sun H."/>
            <person name="Tunlid A."/>
            <person name="Henrissat B."/>
            <person name="Grigoriev I.V."/>
            <person name="Hibbett D.S."/>
            <person name="Martin F."/>
            <person name="Nordberg H.P."/>
            <person name="Cantor M.N."/>
            <person name="Hua S.X."/>
        </authorList>
    </citation>
    <scope>NUCLEOTIDE SEQUENCE [LARGE SCALE GENOMIC DNA]</scope>
    <source>
        <strain evidence="3 4">UH-Slu-Lm8-n1</strain>
    </source>
</reference>
<feature type="transmembrane region" description="Helical" evidence="1">
    <location>
        <begin position="172"/>
        <end position="194"/>
    </location>
</feature>
<evidence type="ECO:0000259" key="2">
    <source>
        <dbReference type="Pfam" id="PF20151"/>
    </source>
</evidence>
<reference evidence="4" key="2">
    <citation type="submission" date="2015-01" db="EMBL/GenBank/DDBJ databases">
        <title>Evolutionary Origins and Diversification of the Mycorrhizal Mutualists.</title>
        <authorList>
            <consortium name="DOE Joint Genome Institute"/>
            <consortium name="Mycorrhizal Genomics Consortium"/>
            <person name="Kohler A."/>
            <person name="Kuo A."/>
            <person name="Nagy L.G."/>
            <person name="Floudas D."/>
            <person name="Copeland A."/>
            <person name="Barry K.W."/>
            <person name="Cichocki N."/>
            <person name="Veneault-Fourrey C."/>
            <person name="LaButti K."/>
            <person name="Lindquist E.A."/>
            <person name="Lipzen A."/>
            <person name="Lundell T."/>
            <person name="Morin E."/>
            <person name="Murat C."/>
            <person name="Riley R."/>
            <person name="Ohm R."/>
            <person name="Sun H."/>
            <person name="Tunlid A."/>
            <person name="Henrissat B."/>
            <person name="Grigoriev I.V."/>
            <person name="Hibbett D.S."/>
            <person name="Martin F."/>
        </authorList>
    </citation>
    <scope>NUCLEOTIDE SEQUENCE [LARGE SCALE GENOMIC DNA]</scope>
    <source>
        <strain evidence="4">UH-Slu-Lm8-n1</strain>
    </source>
</reference>
<dbReference type="HOGENOM" id="CLU_057751_0_1_1"/>
<name>A0A0C9ZTI0_9AGAM</name>
<proteinExistence type="predicted"/>
<dbReference type="Proteomes" id="UP000054485">
    <property type="component" value="Unassembled WGS sequence"/>
</dbReference>
<gene>
    <name evidence="3" type="ORF">CY34DRAFT_220515</name>
</gene>
<accession>A0A0C9ZTI0</accession>
<dbReference type="Pfam" id="PF20151">
    <property type="entry name" value="DUF6533"/>
    <property type="match status" value="1"/>
</dbReference>
<feature type="transmembrane region" description="Helical" evidence="1">
    <location>
        <begin position="86"/>
        <end position="108"/>
    </location>
</feature>
<evidence type="ECO:0000256" key="1">
    <source>
        <dbReference type="SAM" id="Phobius"/>
    </source>
</evidence>